<evidence type="ECO:0000313" key="9">
    <source>
        <dbReference type="EMBL" id="VDN22878.1"/>
    </source>
</evidence>
<reference evidence="9 10" key="1">
    <citation type="submission" date="2018-11" db="EMBL/GenBank/DDBJ databases">
        <authorList>
            <consortium name="Pathogen Informatics"/>
        </authorList>
    </citation>
    <scope>NUCLEOTIDE SEQUENCE [LARGE SCALE GENOMIC DNA]</scope>
</reference>
<gene>
    <name evidence="9" type="ORF">DILT_LOCUS14145</name>
</gene>
<dbReference type="Proteomes" id="UP000281553">
    <property type="component" value="Unassembled WGS sequence"/>
</dbReference>
<evidence type="ECO:0000256" key="7">
    <source>
        <dbReference type="ARBA" id="ARBA00023214"/>
    </source>
</evidence>
<comment type="subcellular location">
    <subcellularLocation>
        <location evidence="1">Membrane</location>
        <topology evidence="1">Multi-pass membrane protein</topology>
    </subcellularLocation>
</comment>
<keyword evidence="6 8" id="KW-0472">Membrane</keyword>
<dbReference type="OrthoDB" id="44789at2759"/>
<proteinExistence type="predicted"/>
<feature type="transmembrane region" description="Helical" evidence="8">
    <location>
        <begin position="7"/>
        <end position="29"/>
    </location>
</feature>
<name>A0A3P7MK51_DIBLA</name>
<keyword evidence="7" id="KW-0868">Chloride</keyword>
<accession>A0A3P7MK51</accession>
<keyword evidence="4 8" id="KW-1133">Transmembrane helix</keyword>
<evidence type="ECO:0000256" key="6">
    <source>
        <dbReference type="ARBA" id="ARBA00023136"/>
    </source>
</evidence>
<dbReference type="InterPro" id="IPR014743">
    <property type="entry name" value="Cl-channel_core"/>
</dbReference>
<dbReference type="EMBL" id="UYRU01072955">
    <property type="protein sequence ID" value="VDN22878.1"/>
    <property type="molecule type" value="Genomic_DNA"/>
</dbReference>
<dbReference type="InterPro" id="IPR001807">
    <property type="entry name" value="ClC"/>
</dbReference>
<sequence length="90" mass="9517">MPHVGSFLIGLAFYVAIAIAFAGLCSAFVGIPEVKTILGGFEIRNFLEPWTLVVKLAGLPLSVATGLCIGHDGPMLNSLAVDFDDIHCML</sequence>
<dbReference type="PRINTS" id="PR00762">
    <property type="entry name" value="CLCHANNEL"/>
</dbReference>
<evidence type="ECO:0000256" key="8">
    <source>
        <dbReference type="SAM" id="Phobius"/>
    </source>
</evidence>
<dbReference type="PANTHER" id="PTHR45711:SF6">
    <property type="entry name" value="CHLORIDE CHANNEL PROTEIN"/>
    <property type="match status" value="1"/>
</dbReference>
<evidence type="ECO:0000256" key="3">
    <source>
        <dbReference type="ARBA" id="ARBA00022692"/>
    </source>
</evidence>
<evidence type="ECO:0000256" key="5">
    <source>
        <dbReference type="ARBA" id="ARBA00023065"/>
    </source>
</evidence>
<evidence type="ECO:0000313" key="10">
    <source>
        <dbReference type="Proteomes" id="UP000281553"/>
    </source>
</evidence>
<dbReference type="GO" id="GO:0005886">
    <property type="term" value="C:plasma membrane"/>
    <property type="evidence" value="ECO:0007669"/>
    <property type="project" value="TreeGrafter"/>
</dbReference>
<keyword evidence="10" id="KW-1185">Reference proteome</keyword>
<dbReference type="GO" id="GO:0005769">
    <property type="term" value="C:early endosome"/>
    <property type="evidence" value="ECO:0007669"/>
    <property type="project" value="TreeGrafter"/>
</dbReference>
<evidence type="ECO:0000256" key="1">
    <source>
        <dbReference type="ARBA" id="ARBA00004141"/>
    </source>
</evidence>
<protein>
    <submittedName>
        <fullName evidence="9">Uncharacterized protein</fullName>
    </submittedName>
</protein>
<organism evidence="9 10">
    <name type="scientific">Dibothriocephalus latus</name>
    <name type="common">Fish tapeworm</name>
    <name type="synonym">Diphyllobothrium latum</name>
    <dbReference type="NCBI Taxonomy" id="60516"/>
    <lineage>
        <taxon>Eukaryota</taxon>
        <taxon>Metazoa</taxon>
        <taxon>Spiralia</taxon>
        <taxon>Lophotrochozoa</taxon>
        <taxon>Platyhelminthes</taxon>
        <taxon>Cestoda</taxon>
        <taxon>Eucestoda</taxon>
        <taxon>Diphyllobothriidea</taxon>
        <taxon>Diphyllobothriidae</taxon>
        <taxon>Dibothriocephalus</taxon>
    </lineage>
</organism>
<dbReference type="AlphaFoldDB" id="A0A3P7MK51"/>
<dbReference type="Pfam" id="PF00654">
    <property type="entry name" value="Voltage_CLC"/>
    <property type="match status" value="1"/>
</dbReference>
<keyword evidence="2" id="KW-0813">Transport</keyword>
<evidence type="ECO:0000256" key="4">
    <source>
        <dbReference type="ARBA" id="ARBA00022989"/>
    </source>
</evidence>
<evidence type="ECO:0000256" key="2">
    <source>
        <dbReference type="ARBA" id="ARBA00022448"/>
    </source>
</evidence>
<dbReference type="PANTHER" id="PTHR45711">
    <property type="entry name" value="CHLORIDE CHANNEL PROTEIN"/>
    <property type="match status" value="1"/>
</dbReference>
<keyword evidence="5" id="KW-0406">Ion transport</keyword>
<dbReference type="GO" id="GO:0005794">
    <property type="term" value="C:Golgi apparatus"/>
    <property type="evidence" value="ECO:0007669"/>
    <property type="project" value="TreeGrafter"/>
</dbReference>
<dbReference type="SUPFAM" id="SSF81340">
    <property type="entry name" value="Clc chloride channel"/>
    <property type="match status" value="1"/>
</dbReference>
<keyword evidence="3 8" id="KW-0812">Transmembrane</keyword>
<dbReference type="GO" id="GO:0005247">
    <property type="term" value="F:voltage-gated chloride channel activity"/>
    <property type="evidence" value="ECO:0007669"/>
    <property type="project" value="TreeGrafter"/>
</dbReference>
<dbReference type="Gene3D" id="1.10.3080.10">
    <property type="entry name" value="Clc chloride channel"/>
    <property type="match status" value="1"/>
</dbReference>